<dbReference type="Gene3D" id="2.70.70.10">
    <property type="entry name" value="Glucose Permease (Domain IIA)"/>
    <property type="match status" value="1"/>
</dbReference>
<comment type="caution">
    <text evidence="3">The sequence shown here is derived from an EMBL/GenBank/DDBJ whole genome shotgun (WGS) entry which is preliminary data.</text>
</comment>
<dbReference type="InterPro" id="IPR011055">
    <property type="entry name" value="Dup_hybrid_motif"/>
</dbReference>
<evidence type="ECO:0000313" key="3">
    <source>
        <dbReference type="EMBL" id="MFK4269723.1"/>
    </source>
</evidence>
<dbReference type="Proteomes" id="UP001620295">
    <property type="component" value="Unassembled WGS sequence"/>
</dbReference>
<feature type="coiled-coil region" evidence="1">
    <location>
        <begin position="80"/>
        <end position="157"/>
    </location>
</feature>
<accession>A0ABW8LUX6</accession>
<keyword evidence="1" id="KW-0175">Coiled coil</keyword>
<gene>
    <name evidence="3" type="ORF">ACI2L5_33035</name>
</gene>
<dbReference type="SUPFAM" id="SSF51261">
    <property type="entry name" value="Duplicated hybrid motif"/>
    <property type="match status" value="1"/>
</dbReference>
<dbReference type="PANTHER" id="PTHR21666">
    <property type="entry name" value="PEPTIDASE-RELATED"/>
    <property type="match status" value="1"/>
</dbReference>
<dbReference type="EC" id="3.4.24.-" evidence="3"/>
<name>A0ABW8LUX6_9ACTN</name>
<sequence length="295" mass="29678">MSPHAKSRHLDSGRLESRRLTSRNLSKSVLRTRAAVLAAGVAASLALGAGGAFAADAAQGSGVLSVAPASDLSKSVQAQADALQKAIDAEKAAAQKAAAEKAAKEAAAKKKAAEQAAAKKAAEKKAAAEAAAKARQAAEARQKAAEAAKKAAEAKAASWVTPVASYQIGASFGLAGNLWAHNHSGQDFVVPSGTSVRAVHGGVVVKAGGNGAGDGPAYGNAIVIKHADNTYSQYAHLSLVKVSVGQTVATGQEIGLSGNTGNTTGPHLHFEIRTTPNYGSAVEPLAFLRSHGVKV</sequence>
<proteinExistence type="predicted"/>
<keyword evidence="4" id="KW-1185">Reference proteome</keyword>
<protein>
    <submittedName>
        <fullName evidence="3">M23 family metallopeptidase</fullName>
        <ecNumber evidence="3">3.4.24.-</ecNumber>
    </submittedName>
</protein>
<reference evidence="3 4" key="1">
    <citation type="submission" date="2024-11" db="EMBL/GenBank/DDBJ databases">
        <title>The Natural Products Discovery Center: Release of the First 8490 Sequenced Strains for Exploring Actinobacteria Biosynthetic Diversity.</title>
        <authorList>
            <person name="Kalkreuter E."/>
            <person name="Kautsar S.A."/>
            <person name="Yang D."/>
            <person name="Bader C.D."/>
            <person name="Teijaro C.N."/>
            <person name="Fluegel L."/>
            <person name="Davis C.M."/>
            <person name="Simpson J.R."/>
            <person name="Lauterbach L."/>
            <person name="Steele A.D."/>
            <person name="Gui C."/>
            <person name="Meng S."/>
            <person name="Li G."/>
            <person name="Viehrig K."/>
            <person name="Ye F."/>
            <person name="Su P."/>
            <person name="Kiefer A.F."/>
            <person name="Nichols A."/>
            <person name="Cepeda A.J."/>
            <person name="Yan W."/>
            <person name="Fan B."/>
            <person name="Jiang Y."/>
            <person name="Adhikari A."/>
            <person name="Zheng C.-J."/>
            <person name="Schuster L."/>
            <person name="Cowan T.M."/>
            <person name="Smanski M.J."/>
            <person name="Chevrette M.G."/>
            <person name="De Carvalho L.P.S."/>
            <person name="Shen B."/>
        </authorList>
    </citation>
    <scope>NUCLEOTIDE SEQUENCE [LARGE SCALE GENOMIC DNA]</scope>
    <source>
        <strain evidence="3 4">NPDC020863</strain>
    </source>
</reference>
<dbReference type="RefSeq" id="WP_404747758.1">
    <property type="nucleotide sequence ID" value="NZ_JBFACG010000021.1"/>
</dbReference>
<evidence type="ECO:0000256" key="1">
    <source>
        <dbReference type="SAM" id="Coils"/>
    </source>
</evidence>
<evidence type="ECO:0000259" key="2">
    <source>
        <dbReference type="Pfam" id="PF01551"/>
    </source>
</evidence>
<dbReference type="EMBL" id="JBJDQH010000011">
    <property type="protein sequence ID" value="MFK4269723.1"/>
    <property type="molecule type" value="Genomic_DNA"/>
</dbReference>
<organism evidence="3 4">
    <name type="scientific">Streptomyces milbemycinicus</name>
    <dbReference type="NCBI Taxonomy" id="476552"/>
    <lineage>
        <taxon>Bacteria</taxon>
        <taxon>Bacillati</taxon>
        <taxon>Actinomycetota</taxon>
        <taxon>Actinomycetes</taxon>
        <taxon>Kitasatosporales</taxon>
        <taxon>Streptomycetaceae</taxon>
        <taxon>Streptomyces</taxon>
    </lineage>
</organism>
<dbReference type="CDD" id="cd12797">
    <property type="entry name" value="M23_peptidase"/>
    <property type="match status" value="1"/>
</dbReference>
<dbReference type="InterPro" id="IPR016047">
    <property type="entry name" value="M23ase_b-sheet_dom"/>
</dbReference>
<dbReference type="InterPro" id="IPR050570">
    <property type="entry name" value="Cell_wall_metabolism_enzyme"/>
</dbReference>
<dbReference type="PANTHER" id="PTHR21666:SF270">
    <property type="entry name" value="MUREIN HYDROLASE ACTIVATOR ENVC"/>
    <property type="match status" value="1"/>
</dbReference>
<dbReference type="GO" id="GO:0016787">
    <property type="term" value="F:hydrolase activity"/>
    <property type="evidence" value="ECO:0007669"/>
    <property type="project" value="UniProtKB-KW"/>
</dbReference>
<dbReference type="Pfam" id="PF01551">
    <property type="entry name" value="Peptidase_M23"/>
    <property type="match status" value="1"/>
</dbReference>
<keyword evidence="3" id="KW-0378">Hydrolase</keyword>
<evidence type="ECO:0000313" key="4">
    <source>
        <dbReference type="Proteomes" id="UP001620295"/>
    </source>
</evidence>
<feature type="domain" description="M23ase beta-sheet core" evidence="2">
    <location>
        <begin position="182"/>
        <end position="278"/>
    </location>
</feature>